<reference evidence="3 4" key="1">
    <citation type="submission" date="2019-06" db="EMBL/GenBank/DDBJ databases">
        <title>Genome sequence of Litorilinea aerophila BAA-2444.</title>
        <authorList>
            <person name="Maclea K.S."/>
            <person name="Maurais E.G."/>
            <person name="Iannazzi L.C."/>
        </authorList>
    </citation>
    <scope>NUCLEOTIDE SEQUENCE [LARGE SCALE GENOMIC DNA]</scope>
    <source>
        <strain evidence="3 4">ATCC BAA-2444</strain>
    </source>
</reference>
<sequence>MKRIDLSHLWRLLLALALAGLPLLPTAPVRASPTDTPVPLVSDSLNEWTLGGGQLYWAYRCYGGEFRGDAYLKRRPVYGGLQRTLSTTNPTFCYTFISMAADDTGLYYYDQDEGRFEFRPSGSPGDPPTVVLVTPQGPVIGDIAIDGDYLYWINAHISSGQLRGDILRTRKDGSGGLETVVSNLLNPGDVLVRNGLVYFLDASGLSSIDCSSFPCTDRQLLASSNGGRYLHFAIGSLVGSYSIYWVEQSSPNKIRRWSCELVLTPSPGIECRNQTLYTAPSASWSIYQPVVQGGNLFFAERFSQIGEISDGRIKRMPASGGTAEEIVANVADINYRLFADSTYLYFARLGSGTSGIYRLPLDAAAITRDLAADALEVTQAIQNLANQAPLVADRSTYVRAYARQLNGPMARNVEARLHGTRGGSPLPGSPLAPLNGARPLSTGTGYNRANLDDGWLFRLPSSWRSAGTITLRLVVDPQQIYSDTNLGNNELSRTVNFTGKAPVCTVYVPVRTHSPYASTGDPNFWPMVNLAERLWPTPGYWSYYQTEDIAETQVCWWGPFPHPCFGPYELPDDTWKVLTSLNIRDFFSDDPDACDNAGAKTHYVGMVHPSTNTNEGGGTVLGSAYRNDNVAWVKFPPHTPTSSNSPYWPDAGVTLGHELGHNQGRRHVDCGGPASPDPGYPYPTNQIANTGADSYYGFDPKTRTPIEPDDAADYMSYCDPPWTSDYTWRAIFNTVSTAAASLPEADLSTAAAAVFVTGGVNPTTATGTLNYAWVYPTMAMSAGMLEKWQQATAGLQAADRQAEDIRLRLLGPDGTVLADQPVTLLESDDHDTETQAFILTFPAPDASVARVELVMDGTVLDSREPGLTFPSVSVQQPAGGEVISDTLTLQWQAADPDPGDALLFNVQYSPDDGATWFSLLTDLAGSPESNTVSLTLSELTIPASLPNQARIRVAASDGYHTTLAQSAGFTVTNRRPQAFIAAPTEGDSFQPGQPIILQGAATDVEDGGLPDSALSWTLNGQPVGTGQEVVVDGLGPGSYQAVLTATDSDGATGTAQVNFQIRPLGIPLGSAPTLDGFCDDPAYAAGIQLPLAPYGDGTQAQVTLLRSSGHLWACFSNMARGSGSPIAFAGVRVDVNNSRDSLAQVDDYGFFVGEDGGHYTYSGDGAGGFNSPGPGGLAAHISATSAAWHAELRIDADVLGGWNHLVSLNLGHYWVQFQGDDYEWPYDTGYNQPNTWALAALGTLPVLTRLEPDAAEAGSGQLSLVVQGENFQDGAVVRWGGMDLSTQFGSSSVVTATVPAVQLAAPGTVDVTVRNPDGADLVSNALPFVVSSPTPTITGLSPSTARAGGSGLTLTVDGQQFLDGATVLWSGTPLPTTYVGGTQLSATVTPALMALGGEVGITVRNPGPNGPTSSPARLTLLSDQIFLPVIAR</sequence>
<dbReference type="Proteomes" id="UP000317371">
    <property type="component" value="Unassembled WGS sequence"/>
</dbReference>
<dbReference type="SUPFAM" id="SSF55486">
    <property type="entry name" value="Metalloproteases ('zincins'), catalytic domain"/>
    <property type="match status" value="1"/>
</dbReference>
<dbReference type="InterPro" id="IPR013783">
    <property type="entry name" value="Ig-like_fold"/>
</dbReference>
<proteinExistence type="predicted"/>
<dbReference type="InParanoid" id="A0A540VCQ9"/>
<dbReference type="InterPro" id="IPR002909">
    <property type="entry name" value="IPT_dom"/>
</dbReference>
<evidence type="ECO:0000313" key="4">
    <source>
        <dbReference type="Proteomes" id="UP000317371"/>
    </source>
</evidence>
<gene>
    <name evidence="3" type="ORF">FKZ61_16315</name>
</gene>
<evidence type="ECO:0000256" key="1">
    <source>
        <dbReference type="SAM" id="SignalP"/>
    </source>
</evidence>
<dbReference type="EMBL" id="VIGC01000023">
    <property type="protein sequence ID" value="TQE94472.1"/>
    <property type="molecule type" value="Genomic_DNA"/>
</dbReference>
<feature type="signal peptide" evidence="1">
    <location>
        <begin position="1"/>
        <end position="31"/>
    </location>
</feature>
<dbReference type="SMART" id="SM00089">
    <property type="entry name" value="PKD"/>
    <property type="match status" value="1"/>
</dbReference>
<keyword evidence="1" id="KW-0732">Signal</keyword>
<feature type="chain" id="PRO_5022184669" description="PKD/Chitinase domain-containing protein" evidence="1">
    <location>
        <begin position="32"/>
        <end position="1432"/>
    </location>
</feature>
<dbReference type="SUPFAM" id="SSF81296">
    <property type="entry name" value="E set domains"/>
    <property type="match status" value="2"/>
</dbReference>
<keyword evidence="4" id="KW-1185">Reference proteome</keyword>
<name>A0A540VCQ9_9CHLR</name>
<organism evidence="3 4">
    <name type="scientific">Litorilinea aerophila</name>
    <dbReference type="NCBI Taxonomy" id="1204385"/>
    <lineage>
        <taxon>Bacteria</taxon>
        <taxon>Bacillati</taxon>
        <taxon>Chloroflexota</taxon>
        <taxon>Caldilineae</taxon>
        <taxon>Caldilineales</taxon>
        <taxon>Caldilineaceae</taxon>
        <taxon>Litorilinea</taxon>
    </lineage>
</organism>
<dbReference type="InterPro" id="IPR022409">
    <property type="entry name" value="PKD/Chitinase_dom"/>
</dbReference>
<accession>A0A540VCQ9</accession>
<dbReference type="RefSeq" id="WP_141611219.1">
    <property type="nucleotide sequence ID" value="NZ_VIGC02000023.1"/>
</dbReference>
<dbReference type="Pfam" id="PF01833">
    <property type="entry name" value="TIG"/>
    <property type="match status" value="2"/>
</dbReference>
<dbReference type="InterPro" id="IPR003961">
    <property type="entry name" value="FN3_dom"/>
</dbReference>
<dbReference type="CDD" id="cd00102">
    <property type="entry name" value="IPT"/>
    <property type="match status" value="2"/>
</dbReference>
<comment type="caution">
    <text evidence="3">The sequence shown here is derived from an EMBL/GenBank/DDBJ whole genome shotgun (WGS) entry which is preliminary data.</text>
</comment>
<dbReference type="CDD" id="cd00063">
    <property type="entry name" value="FN3"/>
    <property type="match status" value="1"/>
</dbReference>
<evidence type="ECO:0000313" key="3">
    <source>
        <dbReference type="EMBL" id="TQE94472.1"/>
    </source>
</evidence>
<dbReference type="Gene3D" id="2.60.40.10">
    <property type="entry name" value="Immunoglobulins"/>
    <property type="match status" value="3"/>
</dbReference>
<dbReference type="SUPFAM" id="SSF63825">
    <property type="entry name" value="YWTD domain"/>
    <property type="match status" value="1"/>
</dbReference>
<evidence type="ECO:0000259" key="2">
    <source>
        <dbReference type="SMART" id="SM00089"/>
    </source>
</evidence>
<dbReference type="OrthoDB" id="134841at2"/>
<protein>
    <recommendedName>
        <fullName evidence="2">PKD/Chitinase domain-containing protein</fullName>
    </recommendedName>
</protein>
<feature type="domain" description="PKD/Chitinase" evidence="2">
    <location>
        <begin position="976"/>
        <end position="1064"/>
    </location>
</feature>
<dbReference type="InterPro" id="IPR014756">
    <property type="entry name" value="Ig_E-set"/>
</dbReference>